<reference evidence="1" key="1">
    <citation type="submission" date="2014-11" db="EMBL/GenBank/DDBJ databases">
        <authorList>
            <person name="Amaro Gonzalez C."/>
        </authorList>
    </citation>
    <scope>NUCLEOTIDE SEQUENCE</scope>
</reference>
<dbReference type="AlphaFoldDB" id="A0A0E9U084"/>
<name>A0A0E9U084_ANGAN</name>
<sequence length="25" mass="2491">MNLLTSGVPKLGPGAPCCMPGFRSG</sequence>
<reference evidence="1" key="2">
    <citation type="journal article" date="2015" name="Fish Shellfish Immunol.">
        <title>Early steps in the European eel (Anguilla anguilla)-Vibrio vulnificus interaction in the gills: Role of the RtxA13 toxin.</title>
        <authorList>
            <person name="Callol A."/>
            <person name="Pajuelo D."/>
            <person name="Ebbesson L."/>
            <person name="Teles M."/>
            <person name="MacKenzie S."/>
            <person name="Amaro C."/>
        </authorList>
    </citation>
    <scope>NUCLEOTIDE SEQUENCE</scope>
</reference>
<dbReference type="EMBL" id="GBXM01050199">
    <property type="protein sequence ID" value="JAH58378.1"/>
    <property type="molecule type" value="Transcribed_RNA"/>
</dbReference>
<evidence type="ECO:0000313" key="1">
    <source>
        <dbReference type="EMBL" id="JAH58378.1"/>
    </source>
</evidence>
<proteinExistence type="predicted"/>
<protein>
    <submittedName>
        <fullName evidence="1">Uncharacterized protein</fullName>
    </submittedName>
</protein>
<organism evidence="1">
    <name type="scientific">Anguilla anguilla</name>
    <name type="common">European freshwater eel</name>
    <name type="synonym">Muraena anguilla</name>
    <dbReference type="NCBI Taxonomy" id="7936"/>
    <lineage>
        <taxon>Eukaryota</taxon>
        <taxon>Metazoa</taxon>
        <taxon>Chordata</taxon>
        <taxon>Craniata</taxon>
        <taxon>Vertebrata</taxon>
        <taxon>Euteleostomi</taxon>
        <taxon>Actinopterygii</taxon>
        <taxon>Neopterygii</taxon>
        <taxon>Teleostei</taxon>
        <taxon>Anguilliformes</taxon>
        <taxon>Anguillidae</taxon>
        <taxon>Anguilla</taxon>
    </lineage>
</organism>
<accession>A0A0E9U084</accession>